<dbReference type="GO" id="GO:0005856">
    <property type="term" value="C:cytoskeleton"/>
    <property type="evidence" value="ECO:0007669"/>
    <property type="project" value="UniProtKB-SubCell"/>
</dbReference>
<comment type="caution">
    <text evidence="9">The sequence shown here is derived from an EMBL/GenBank/DDBJ whole genome shotgun (WGS) entry which is preliminary data.</text>
</comment>
<dbReference type="EMBL" id="BTSY01000006">
    <property type="protein sequence ID" value="GMT31353.1"/>
    <property type="molecule type" value="Genomic_DNA"/>
</dbReference>
<dbReference type="Proteomes" id="UP001432322">
    <property type="component" value="Unassembled WGS sequence"/>
</dbReference>
<evidence type="ECO:0000256" key="6">
    <source>
        <dbReference type="SAM" id="Coils"/>
    </source>
</evidence>
<evidence type="ECO:0000256" key="3">
    <source>
        <dbReference type="ARBA" id="ARBA00022490"/>
    </source>
</evidence>
<dbReference type="AlphaFoldDB" id="A0AAV5WIV1"/>
<reference evidence="9" key="1">
    <citation type="submission" date="2023-10" db="EMBL/GenBank/DDBJ databases">
        <title>Genome assembly of Pristionchus species.</title>
        <authorList>
            <person name="Yoshida K."/>
            <person name="Sommer R.J."/>
        </authorList>
    </citation>
    <scope>NUCLEOTIDE SEQUENCE</scope>
    <source>
        <strain evidence="9">RS5133</strain>
    </source>
</reference>
<evidence type="ECO:0000256" key="4">
    <source>
        <dbReference type="ARBA" id="ARBA00023054"/>
    </source>
</evidence>
<feature type="region of interest" description="Disordered" evidence="7">
    <location>
        <begin position="1"/>
        <end position="20"/>
    </location>
</feature>
<organism evidence="9 10">
    <name type="scientific">Pristionchus fissidentatus</name>
    <dbReference type="NCBI Taxonomy" id="1538716"/>
    <lineage>
        <taxon>Eukaryota</taxon>
        <taxon>Metazoa</taxon>
        <taxon>Ecdysozoa</taxon>
        <taxon>Nematoda</taxon>
        <taxon>Chromadorea</taxon>
        <taxon>Rhabditida</taxon>
        <taxon>Rhabditina</taxon>
        <taxon>Diplogasteromorpha</taxon>
        <taxon>Diplogasteroidea</taxon>
        <taxon>Neodiplogasteridae</taxon>
        <taxon>Pristionchus</taxon>
    </lineage>
</organism>
<keyword evidence="3" id="KW-0963">Cytoplasm</keyword>
<evidence type="ECO:0000259" key="8">
    <source>
        <dbReference type="Pfam" id="PF05010"/>
    </source>
</evidence>
<keyword evidence="4 6" id="KW-0175">Coiled coil</keyword>
<feature type="coiled-coil region" evidence="6">
    <location>
        <begin position="150"/>
        <end position="290"/>
    </location>
</feature>
<dbReference type="Pfam" id="PF05010">
    <property type="entry name" value="TACC_C"/>
    <property type="match status" value="1"/>
</dbReference>
<evidence type="ECO:0000256" key="1">
    <source>
        <dbReference type="ARBA" id="ARBA00004245"/>
    </source>
</evidence>
<evidence type="ECO:0000256" key="5">
    <source>
        <dbReference type="ARBA" id="ARBA00023212"/>
    </source>
</evidence>
<evidence type="ECO:0000313" key="9">
    <source>
        <dbReference type="EMBL" id="GMT31353.1"/>
    </source>
</evidence>
<evidence type="ECO:0000313" key="10">
    <source>
        <dbReference type="Proteomes" id="UP001432322"/>
    </source>
</evidence>
<protein>
    <recommendedName>
        <fullName evidence="8">Transforming acidic coiled-coil-containing protein C-terminal domain-containing protein</fullName>
    </recommendedName>
</protein>
<evidence type="ECO:0000256" key="2">
    <source>
        <dbReference type="ARBA" id="ARBA00009423"/>
    </source>
</evidence>
<proteinExistence type="inferred from homology"/>
<accession>A0AAV5WIV1</accession>
<comment type="similarity">
    <text evidence="2">Belongs to the TACC family.</text>
</comment>
<sequence>MSVSNCEMRGDEASPEVENAGYSIPATTNTKWSSDHDGAAAAAAAATSLEQCAVVQAAKDNGLSDAGVAAVQQALLDVLATKDAEWSAKYDKLGAIMVARERDTNMAVRQLQADKDALMAIVHNEFVTREFETRQRVLAPAPSPVAAALSAEKVAEMARLKRENAALVDENSKLHDQHASSFGVYRMQKDLIGKLNATNADLEERVRRLTDTLGKLKTQANAKLDEASAENAQLRRDAVKLEKAHDQDTIVIRSKLRRAESEIEELRDSLEQKKRQNAELKDICTQLIEAGMDTSDAE</sequence>
<keyword evidence="10" id="KW-1185">Reference proteome</keyword>
<dbReference type="Gene3D" id="1.20.5.1700">
    <property type="match status" value="1"/>
</dbReference>
<comment type="subcellular location">
    <subcellularLocation>
        <location evidence="1">Cytoplasm</location>
        <location evidence="1">Cytoskeleton</location>
    </subcellularLocation>
</comment>
<dbReference type="InterPro" id="IPR007707">
    <property type="entry name" value="TACC_C"/>
</dbReference>
<gene>
    <name evidence="9" type="ORF">PFISCL1PPCAC_22650</name>
</gene>
<keyword evidence="5" id="KW-0206">Cytoskeleton</keyword>
<name>A0AAV5WIV1_9BILA</name>
<evidence type="ECO:0000256" key="7">
    <source>
        <dbReference type="SAM" id="MobiDB-lite"/>
    </source>
</evidence>
<feature type="domain" description="Transforming acidic coiled-coil-containing protein C-terminal" evidence="8">
    <location>
        <begin position="154"/>
        <end position="288"/>
    </location>
</feature>